<dbReference type="Gene3D" id="2.40.30.10">
    <property type="entry name" value="Translation factors"/>
    <property type="match status" value="1"/>
</dbReference>
<keyword evidence="1" id="KW-0547">Nucleotide-binding</keyword>
<feature type="domain" description="Elongation factor Tu-type" evidence="3">
    <location>
        <begin position="35"/>
        <end position="131"/>
    </location>
</feature>
<evidence type="ECO:0000256" key="2">
    <source>
        <dbReference type="ARBA" id="ARBA00023134"/>
    </source>
</evidence>
<keyword evidence="5" id="KW-1185">Reference proteome</keyword>
<evidence type="ECO:0000313" key="5">
    <source>
        <dbReference type="Proteomes" id="UP001163046"/>
    </source>
</evidence>
<accession>A0A9W9Y8Y8</accession>
<dbReference type="GO" id="GO:0003743">
    <property type="term" value="F:translation initiation factor activity"/>
    <property type="evidence" value="ECO:0007669"/>
    <property type="project" value="UniProtKB-KW"/>
</dbReference>
<protein>
    <submittedName>
        <fullName evidence="4">Translation Initiation Factor 5B</fullName>
    </submittedName>
</protein>
<dbReference type="InterPro" id="IPR009000">
    <property type="entry name" value="Transl_B-barrel_sf"/>
</dbReference>
<dbReference type="Pfam" id="PF14578">
    <property type="entry name" value="GTP_EFTU_D4"/>
    <property type="match status" value="1"/>
</dbReference>
<evidence type="ECO:0000259" key="3">
    <source>
        <dbReference type="Pfam" id="PF14578"/>
    </source>
</evidence>
<evidence type="ECO:0000256" key="1">
    <source>
        <dbReference type="ARBA" id="ARBA00022741"/>
    </source>
</evidence>
<dbReference type="GO" id="GO:0005739">
    <property type="term" value="C:mitochondrion"/>
    <property type="evidence" value="ECO:0007669"/>
    <property type="project" value="TreeGrafter"/>
</dbReference>
<dbReference type="InterPro" id="IPR029459">
    <property type="entry name" value="EFTU-type"/>
</dbReference>
<keyword evidence="4" id="KW-0648">Protein biosynthesis</keyword>
<evidence type="ECO:0000313" key="4">
    <source>
        <dbReference type="EMBL" id="KAJ7325710.1"/>
    </source>
</evidence>
<dbReference type="Proteomes" id="UP001163046">
    <property type="component" value="Unassembled WGS sequence"/>
</dbReference>
<dbReference type="OrthoDB" id="4928at2759"/>
<dbReference type="EMBL" id="MU827806">
    <property type="protein sequence ID" value="KAJ7325710.1"/>
    <property type="molecule type" value="Genomic_DNA"/>
</dbReference>
<dbReference type="PANTHER" id="PTHR43381">
    <property type="entry name" value="TRANSLATION INITIATION FACTOR IF-2-RELATED"/>
    <property type="match status" value="1"/>
</dbReference>
<gene>
    <name evidence="4" type="primary">EIF5B_2</name>
    <name evidence="4" type="ORF">OS493_029137</name>
</gene>
<keyword evidence="2" id="KW-0342">GTP-binding</keyword>
<sequence length="169" mass="19255">MADSLGVKVFCRGHHLSLELKQKKREEFKRVAVFPCKLRIMPQHIFNSRGPIVVGVVVEAGVVKKDPSDRPESGGQYHCAFLDVGFVTGIEANHKQLTEARKGMEVCIKIESTPGEAPKMYGRHFDHTDLLVSKISRESIDAVKEYFREDLQKSDWQLMIELKKTFEII</sequence>
<dbReference type="GO" id="GO:0005525">
    <property type="term" value="F:GTP binding"/>
    <property type="evidence" value="ECO:0007669"/>
    <property type="project" value="UniProtKB-KW"/>
</dbReference>
<comment type="caution">
    <text evidence="4">The sequence shown here is derived from an EMBL/GenBank/DDBJ whole genome shotgun (WGS) entry which is preliminary data.</text>
</comment>
<proteinExistence type="predicted"/>
<name>A0A9W9Y8Y8_9CNID</name>
<dbReference type="FunFam" id="2.40.30.10:FF:000026">
    <property type="entry name" value="Eukaryotic translation initiation factor 5B"/>
    <property type="match status" value="1"/>
</dbReference>
<dbReference type="SUPFAM" id="SSF50447">
    <property type="entry name" value="Translation proteins"/>
    <property type="match status" value="1"/>
</dbReference>
<dbReference type="PANTHER" id="PTHR43381:SF4">
    <property type="entry name" value="EUKARYOTIC TRANSLATION INITIATION FACTOR 5B"/>
    <property type="match status" value="1"/>
</dbReference>
<keyword evidence="4" id="KW-0396">Initiation factor</keyword>
<dbReference type="AlphaFoldDB" id="A0A9W9Y8Y8"/>
<organism evidence="4 5">
    <name type="scientific">Desmophyllum pertusum</name>
    <dbReference type="NCBI Taxonomy" id="174260"/>
    <lineage>
        <taxon>Eukaryota</taxon>
        <taxon>Metazoa</taxon>
        <taxon>Cnidaria</taxon>
        <taxon>Anthozoa</taxon>
        <taxon>Hexacorallia</taxon>
        <taxon>Scleractinia</taxon>
        <taxon>Caryophylliina</taxon>
        <taxon>Caryophylliidae</taxon>
        <taxon>Desmophyllum</taxon>
    </lineage>
</organism>
<dbReference type="InterPro" id="IPR015760">
    <property type="entry name" value="TIF_IF2"/>
</dbReference>
<reference evidence="4" key="1">
    <citation type="submission" date="2023-01" db="EMBL/GenBank/DDBJ databases">
        <title>Genome assembly of the deep-sea coral Lophelia pertusa.</title>
        <authorList>
            <person name="Herrera S."/>
            <person name="Cordes E."/>
        </authorList>
    </citation>
    <scope>NUCLEOTIDE SEQUENCE</scope>
    <source>
        <strain evidence="4">USNM1676648</strain>
        <tissue evidence="4">Polyp</tissue>
    </source>
</reference>